<feature type="non-terminal residue" evidence="1">
    <location>
        <position position="1"/>
    </location>
</feature>
<gene>
    <name evidence="1" type="ORF">COU96_02815</name>
</gene>
<comment type="caution">
    <text evidence="1">The sequence shown here is derived from an EMBL/GenBank/DDBJ whole genome shotgun (WGS) entry which is preliminary data.</text>
</comment>
<name>A0A2M8L508_9BACT</name>
<dbReference type="EMBL" id="PFEL01000102">
    <property type="protein sequence ID" value="PJE68877.1"/>
    <property type="molecule type" value="Genomic_DNA"/>
</dbReference>
<feature type="non-terminal residue" evidence="1">
    <location>
        <position position="370"/>
    </location>
</feature>
<dbReference type="AlphaFoldDB" id="A0A2M8L508"/>
<protein>
    <submittedName>
        <fullName evidence="1">Uncharacterized protein</fullName>
    </submittedName>
</protein>
<evidence type="ECO:0000313" key="2">
    <source>
        <dbReference type="Proteomes" id="UP000229500"/>
    </source>
</evidence>
<organism evidence="1 2">
    <name type="scientific">Candidatus Shapirobacteria bacterium CG10_big_fil_rev_8_21_14_0_10_38_14</name>
    <dbReference type="NCBI Taxonomy" id="1974483"/>
    <lineage>
        <taxon>Bacteria</taxon>
        <taxon>Candidatus Shapironibacteriota</taxon>
    </lineage>
</organism>
<accession>A0A2M8L508</accession>
<dbReference type="Proteomes" id="UP000229500">
    <property type="component" value="Unassembled WGS sequence"/>
</dbReference>
<evidence type="ECO:0000313" key="1">
    <source>
        <dbReference type="EMBL" id="PJE68877.1"/>
    </source>
</evidence>
<reference evidence="2" key="1">
    <citation type="submission" date="2017-09" db="EMBL/GenBank/DDBJ databases">
        <title>Depth-based differentiation of microbial function through sediment-hosted aquifers and enrichment of novel symbionts in the deep terrestrial subsurface.</title>
        <authorList>
            <person name="Probst A.J."/>
            <person name="Ladd B."/>
            <person name="Jarett J.K."/>
            <person name="Geller-Mcgrath D.E."/>
            <person name="Sieber C.M.K."/>
            <person name="Emerson J.B."/>
            <person name="Anantharaman K."/>
            <person name="Thomas B.C."/>
            <person name="Malmstrom R."/>
            <person name="Stieglmeier M."/>
            <person name="Klingl A."/>
            <person name="Woyke T."/>
            <person name="Ryan C.M."/>
            <person name="Banfield J.F."/>
        </authorList>
    </citation>
    <scope>NUCLEOTIDE SEQUENCE [LARGE SCALE GENOMIC DNA]</scope>
</reference>
<proteinExistence type="predicted"/>
<sequence length="370" mass="40813">LIETVDYSIAYATGGISFANSQQNHNVNFVYSYDGKVTIATSTPRTVSQIYDYTHAQKEEVFTTFDGTTYTSYLDIQLGTSTNSGFIEQATTKKVNFKAGYGWSAGDPDGSTKNIDSDTWNFIWGAEPTGTFSRQYTYDLTVTNVAGQAVTSTQITLTDYNDEQIFQATTVDDGTIPTQTFTYATYASTTESVLQKVGPFNFKAVKYGFTPVDLTKDWDAKTVESLTLTSDPYVVLSELDALALTGITLTTSTDVKYGEEATTTCSTSCYLKNTPVDQSKFFGIYGWNGTSENTKLVEGTHFTINYGTGVITFITSQSGRTVNFVYSYAGNVTISESHTTSEIYDYLYYKKAKVFTTFDGSTYTSYLDII</sequence>